<gene>
    <name evidence="2" type="ORF">GCM10009539_30650</name>
</gene>
<dbReference type="RefSeq" id="WP_344649496.1">
    <property type="nucleotide sequence ID" value="NZ_BAAAGX010000011.1"/>
</dbReference>
<proteinExistence type="predicted"/>
<organism evidence="2 3">
    <name type="scientific">Cryptosporangium japonicum</name>
    <dbReference type="NCBI Taxonomy" id="80872"/>
    <lineage>
        <taxon>Bacteria</taxon>
        <taxon>Bacillati</taxon>
        <taxon>Actinomycetota</taxon>
        <taxon>Actinomycetes</taxon>
        <taxon>Cryptosporangiales</taxon>
        <taxon>Cryptosporangiaceae</taxon>
        <taxon>Cryptosporangium</taxon>
    </lineage>
</organism>
<dbReference type="Proteomes" id="UP001500967">
    <property type="component" value="Unassembled WGS sequence"/>
</dbReference>
<feature type="chain" id="PRO_5047122077" description="Tetratricopeptide repeat protein" evidence="1">
    <location>
        <begin position="21"/>
        <end position="314"/>
    </location>
</feature>
<dbReference type="EMBL" id="BAAAGX010000011">
    <property type="protein sequence ID" value="GAA0243088.1"/>
    <property type="molecule type" value="Genomic_DNA"/>
</dbReference>
<keyword evidence="1" id="KW-0732">Signal</keyword>
<evidence type="ECO:0000256" key="1">
    <source>
        <dbReference type="SAM" id="SignalP"/>
    </source>
</evidence>
<sequence>MLRAQFLLALAGLATSPVLPLSPASGPTPALRARVERLEAVDERHGSAGLVGTSRELAAALRDRADADPWFGRLAGAAAENAAWTAFDAGLPGLALRRWDLALVLAARHRDRPNAARARASMALAAADTGDGVAAVRHVRTARAVCPDAPAHLASLLAARAALGHGHRRDGEGTRVSLRAAESALAAARGQAEESWLRFWGPADLACHRAKALAALGDRPGAERAAREAVAAVPAGQRRNATLYQALLAGLLAERGELDEARRLVDGVVRAGVPDSARVRARLARAVTTIEARDPGYHPAWSRATRESLVVRFG</sequence>
<dbReference type="Gene3D" id="1.25.40.10">
    <property type="entry name" value="Tetratricopeptide repeat domain"/>
    <property type="match status" value="1"/>
</dbReference>
<evidence type="ECO:0000313" key="3">
    <source>
        <dbReference type="Proteomes" id="UP001500967"/>
    </source>
</evidence>
<protein>
    <recommendedName>
        <fullName evidence="4">Tetratricopeptide repeat protein</fullName>
    </recommendedName>
</protein>
<accession>A0ABN0U9F9</accession>
<keyword evidence="3" id="KW-1185">Reference proteome</keyword>
<comment type="caution">
    <text evidence="2">The sequence shown here is derived from an EMBL/GenBank/DDBJ whole genome shotgun (WGS) entry which is preliminary data.</text>
</comment>
<dbReference type="InterPro" id="IPR011990">
    <property type="entry name" value="TPR-like_helical_dom_sf"/>
</dbReference>
<feature type="signal peptide" evidence="1">
    <location>
        <begin position="1"/>
        <end position="20"/>
    </location>
</feature>
<evidence type="ECO:0008006" key="4">
    <source>
        <dbReference type="Google" id="ProtNLM"/>
    </source>
</evidence>
<reference evidence="2 3" key="1">
    <citation type="journal article" date="2019" name="Int. J. Syst. Evol. Microbiol.">
        <title>The Global Catalogue of Microorganisms (GCM) 10K type strain sequencing project: providing services to taxonomists for standard genome sequencing and annotation.</title>
        <authorList>
            <consortium name="The Broad Institute Genomics Platform"/>
            <consortium name="The Broad Institute Genome Sequencing Center for Infectious Disease"/>
            <person name="Wu L."/>
            <person name="Ma J."/>
        </authorList>
    </citation>
    <scope>NUCLEOTIDE SEQUENCE [LARGE SCALE GENOMIC DNA]</scope>
    <source>
        <strain evidence="2 3">JCM 10425</strain>
    </source>
</reference>
<evidence type="ECO:0000313" key="2">
    <source>
        <dbReference type="EMBL" id="GAA0243088.1"/>
    </source>
</evidence>
<name>A0ABN0U9F9_9ACTN</name>